<dbReference type="STRING" id="454286.A0A0J8QUJ3"/>
<keyword evidence="3 5" id="KW-1133">Transmembrane helix</keyword>
<name>A0A0J8QUJ3_COCIT</name>
<evidence type="ECO:0000256" key="3">
    <source>
        <dbReference type="ARBA" id="ARBA00022989"/>
    </source>
</evidence>
<evidence type="ECO:0000313" key="6">
    <source>
        <dbReference type="EMBL" id="KMU75735.1"/>
    </source>
</evidence>
<dbReference type="GO" id="GO:0034486">
    <property type="term" value="P:vacuolar transmembrane transport"/>
    <property type="evidence" value="ECO:0007669"/>
    <property type="project" value="TreeGrafter"/>
</dbReference>
<dbReference type="PANTHER" id="PTHR11827">
    <property type="entry name" value="SOLUTE CARRIER FAMILY 12, CATION COTRANSPORTERS"/>
    <property type="match status" value="1"/>
</dbReference>
<dbReference type="EMBL" id="DS268142">
    <property type="protein sequence ID" value="KMU75735.1"/>
    <property type="molecule type" value="Genomic_DNA"/>
</dbReference>
<evidence type="ECO:0000256" key="4">
    <source>
        <dbReference type="ARBA" id="ARBA00023136"/>
    </source>
</evidence>
<dbReference type="AlphaFoldDB" id="A0A0J8QUJ3"/>
<dbReference type="GO" id="GO:0055064">
    <property type="term" value="P:chloride ion homeostasis"/>
    <property type="evidence" value="ECO:0007669"/>
    <property type="project" value="TreeGrafter"/>
</dbReference>
<comment type="subcellular location">
    <subcellularLocation>
        <location evidence="1">Membrane</location>
        <topology evidence="1">Multi-pass membrane protein</topology>
    </subcellularLocation>
</comment>
<dbReference type="Proteomes" id="UP000054559">
    <property type="component" value="Unassembled WGS sequence"/>
</dbReference>
<keyword evidence="2 5" id="KW-0812">Transmembrane</keyword>
<dbReference type="PANTHER" id="PTHR11827:SF72">
    <property type="entry name" value="GH08340P"/>
    <property type="match status" value="1"/>
</dbReference>
<evidence type="ECO:0000313" key="7">
    <source>
        <dbReference type="Proteomes" id="UP000054559"/>
    </source>
</evidence>
<organism evidence="6 7">
    <name type="scientific">Coccidioides immitis RMSCC 3703</name>
    <dbReference type="NCBI Taxonomy" id="454286"/>
    <lineage>
        <taxon>Eukaryota</taxon>
        <taxon>Fungi</taxon>
        <taxon>Dikarya</taxon>
        <taxon>Ascomycota</taxon>
        <taxon>Pezizomycotina</taxon>
        <taxon>Eurotiomycetes</taxon>
        <taxon>Eurotiomycetidae</taxon>
        <taxon>Onygenales</taxon>
        <taxon>Onygenaceae</taxon>
        <taxon>Coccidioides</taxon>
    </lineage>
</organism>
<gene>
    <name evidence="6" type="ORF">CISG_04909</name>
</gene>
<dbReference type="InterPro" id="IPR004842">
    <property type="entry name" value="SLC12A_fam"/>
</dbReference>
<evidence type="ECO:0000256" key="5">
    <source>
        <dbReference type="SAM" id="Phobius"/>
    </source>
</evidence>
<accession>A0A0J8QUJ3</accession>
<feature type="transmembrane region" description="Helical" evidence="5">
    <location>
        <begin position="6"/>
        <end position="25"/>
    </location>
</feature>
<sequence>MSAALIVLGEFATTFFSGLMGLIGASKLLQAIARDDLIPGVSFFARGTPKDR</sequence>
<proteinExistence type="predicted"/>
<evidence type="ECO:0000256" key="1">
    <source>
        <dbReference type="ARBA" id="ARBA00004141"/>
    </source>
</evidence>
<reference evidence="7" key="1">
    <citation type="journal article" date="2010" name="Genome Res.">
        <title>Population genomic sequencing of Coccidioides fungi reveals recent hybridization and transposon control.</title>
        <authorList>
            <person name="Neafsey D.E."/>
            <person name="Barker B.M."/>
            <person name="Sharpton T.J."/>
            <person name="Stajich J.E."/>
            <person name="Park D.J."/>
            <person name="Whiston E."/>
            <person name="Hung C.-Y."/>
            <person name="McMahan C."/>
            <person name="White J."/>
            <person name="Sykes S."/>
            <person name="Heiman D."/>
            <person name="Young S."/>
            <person name="Zeng Q."/>
            <person name="Abouelleil A."/>
            <person name="Aftuck L."/>
            <person name="Bessette D."/>
            <person name="Brown A."/>
            <person name="FitzGerald M."/>
            <person name="Lui A."/>
            <person name="Macdonald J.P."/>
            <person name="Priest M."/>
            <person name="Orbach M.J."/>
            <person name="Galgiani J.N."/>
            <person name="Kirkland T.N."/>
            <person name="Cole G.T."/>
            <person name="Birren B.W."/>
            <person name="Henn M.R."/>
            <person name="Taylor J.W."/>
            <person name="Rounsley S.D."/>
        </authorList>
    </citation>
    <scope>NUCLEOTIDE SEQUENCE [LARGE SCALE GENOMIC DNA]</scope>
    <source>
        <strain evidence="7">RMSCC 3703</strain>
    </source>
</reference>
<protein>
    <submittedName>
        <fullName evidence="6">Cation chloride cotransporter 6</fullName>
    </submittedName>
</protein>
<dbReference type="GO" id="GO:0005774">
    <property type="term" value="C:vacuolar membrane"/>
    <property type="evidence" value="ECO:0007669"/>
    <property type="project" value="TreeGrafter"/>
</dbReference>
<dbReference type="Gene3D" id="1.20.1740.10">
    <property type="entry name" value="Amino acid/polyamine transporter I"/>
    <property type="match status" value="1"/>
</dbReference>
<dbReference type="GO" id="GO:0006884">
    <property type="term" value="P:cell volume homeostasis"/>
    <property type="evidence" value="ECO:0007669"/>
    <property type="project" value="TreeGrafter"/>
</dbReference>
<dbReference type="GO" id="GO:0055075">
    <property type="term" value="P:potassium ion homeostasis"/>
    <property type="evidence" value="ECO:0007669"/>
    <property type="project" value="TreeGrafter"/>
</dbReference>
<dbReference type="GO" id="GO:0015379">
    <property type="term" value="F:potassium:chloride symporter activity"/>
    <property type="evidence" value="ECO:0007669"/>
    <property type="project" value="TreeGrafter"/>
</dbReference>
<evidence type="ECO:0000256" key="2">
    <source>
        <dbReference type="ARBA" id="ARBA00022692"/>
    </source>
</evidence>
<keyword evidence="4 5" id="KW-0472">Membrane</keyword>